<feature type="region of interest" description="Disordered" evidence="7">
    <location>
        <begin position="153"/>
        <end position="173"/>
    </location>
</feature>
<dbReference type="InterPro" id="IPR005467">
    <property type="entry name" value="His_kinase_dom"/>
</dbReference>
<evidence type="ECO:0000256" key="4">
    <source>
        <dbReference type="ARBA" id="ARBA00022679"/>
    </source>
</evidence>
<keyword evidence="6" id="KW-0902">Two-component regulatory system</keyword>
<dbReference type="InterPro" id="IPR050980">
    <property type="entry name" value="2C_sensor_his_kinase"/>
</dbReference>
<dbReference type="CDD" id="cd00075">
    <property type="entry name" value="HATPase"/>
    <property type="match status" value="1"/>
</dbReference>
<evidence type="ECO:0000256" key="3">
    <source>
        <dbReference type="ARBA" id="ARBA00022553"/>
    </source>
</evidence>
<dbReference type="Pfam" id="PF02518">
    <property type="entry name" value="HATPase_c"/>
    <property type="match status" value="1"/>
</dbReference>
<dbReference type="EMBL" id="JBHTLD010000550">
    <property type="protein sequence ID" value="MFD1188921.1"/>
    <property type="molecule type" value="Genomic_DNA"/>
</dbReference>
<evidence type="ECO:0000256" key="7">
    <source>
        <dbReference type="SAM" id="MobiDB-lite"/>
    </source>
</evidence>
<evidence type="ECO:0000313" key="10">
    <source>
        <dbReference type="Proteomes" id="UP001597094"/>
    </source>
</evidence>
<evidence type="ECO:0000313" key="9">
    <source>
        <dbReference type="EMBL" id="MFD1188921.1"/>
    </source>
</evidence>
<evidence type="ECO:0000256" key="6">
    <source>
        <dbReference type="ARBA" id="ARBA00023012"/>
    </source>
</evidence>
<comment type="catalytic activity">
    <reaction evidence="1">
        <text>ATP + protein L-histidine = ADP + protein N-phospho-L-histidine.</text>
        <dbReference type="EC" id="2.7.13.3"/>
    </reaction>
</comment>
<proteinExistence type="predicted"/>
<name>A0ABW3SYC4_9BACT</name>
<feature type="non-terminal residue" evidence="9">
    <location>
        <position position="1"/>
    </location>
</feature>
<keyword evidence="5 9" id="KW-0418">Kinase</keyword>
<evidence type="ECO:0000259" key="8">
    <source>
        <dbReference type="PROSITE" id="PS50109"/>
    </source>
</evidence>
<gene>
    <name evidence="9" type="ORF">ACFQ2O_22430</name>
</gene>
<dbReference type="InterPro" id="IPR036890">
    <property type="entry name" value="HATPase_C_sf"/>
</dbReference>
<dbReference type="EC" id="2.7.13.3" evidence="2"/>
<dbReference type="PANTHER" id="PTHR44936">
    <property type="entry name" value="SENSOR PROTEIN CREC"/>
    <property type="match status" value="1"/>
</dbReference>
<dbReference type="Gene3D" id="3.30.565.10">
    <property type="entry name" value="Histidine kinase-like ATPase, C-terminal domain"/>
    <property type="match status" value="1"/>
</dbReference>
<evidence type="ECO:0000256" key="1">
    <source>
        <dbReference type="ARBA" id="ARBA00000085"/>
    </source>
</evidence>
<dbReference type="PANTHER" id="PTHR44936:SF9">
    <property type="entry name" value="SENSOR PROTEIN CREC"/>
    <property type="match status" value="1"/>
</dbReference>
<organism evidence="9 10">
    <name type="scientific">Pontibacter rugosus</name>
    <dbReference type="NCBI Taxonomy" id="1745966"/>
    <lineage>
        <taxon>Bacteria</taxon>
        <taxon>Pseudomonadati</taxon>
        <taxon>Bacteroidota</taxon>
        <taxon>Cytophagia</taxon>
        <taxon>Cytophagales</taxon>
        <taxon>Hymenobacteraceae</taxon>
        <taxon>Pontibacter</taxon>
    </lineage>
</organism>
<dbReference type="Proteomes" id="UP001597094">
    <property type="component" value="Unassembled WGS sequence"/>
</dbReference>
<dbReference type="InterPro" id="IPR004358">
    <property type="entry name" value="Sig_transdc_His_kin-like_C"/>
</dbReference>
<dbReference type="RefSeq" id="WP_377533259.1">
    <property type="nucleotide sequence ID" value="NZ_JBHTLD010000550.1"/>
</dbReference>
<dbReference type="InterPro" id="IPR003594">
    <property type="entry name" value="HATPase_dom"/>
</dbReference>
<accession>A0ABW3SYC4</accession>
<keyword evidence="4" id="KW-0808">Transferase</keyword>
<reference evidence="10" key="1">
    <citation type="journal article" date="2019" name="Int. J. Syst. Evol. Microbiol.">
        <title>The Global Catalogue of Microorganisms (GCM) 10K type strain sequencing project: providing services to taxonomists for standard genome sequencing and annotation.</title>
        <authorList>
            <consortium name="The Broad Institute Genomics Platform"/>
            <consortium name="The Broad Institute Genome Sequencing Center for Infectious Disease"/>
            <person name="Wu L."/>
            <person name="Ma J."/>
        </authorList>
    </citation>
    <scope>NUCLEOTIDE SEQUENCE [LARGE SCALE GENOMIC DNA]</scope>
    <source>
        <strain evidence="10">JCM 31319</strain>
    </source>
</reference>
<dbReference type="SMART" id="SM00387">
    <property type="entry name" value="HATPase_c"/>
    <property type="match status" value="1"/>
</dbReference>
<evidence type="ECO:0000256" key="5">
    <source>
        <dbReference type="ARBA" id="ARBA00022777"/>
    </source>
</evidence>
<dbReference type="GO" id="GO:0016301">
    <property type="term" value="F:kinase activity"/>
    <property type="evidence" value="ECO:0007669"/>
    <property type="project" value="UniProtKB-KW"/>
</dbReference>
<dbReference type="SUPFAM" id="SSF55874">
    <property type="entry name" value="ATPase domain of HSP90 chaperone/DNA topoisomerase II/histidine kinase"/>
    <property type="match status" value="1"/>
</dbReference>
<keyword evidence="10" id="KW-1185">Reference proteome</keyword>
<sequence length="173" mass="18417">AAKNITIEFNIDPQDGSDSEENATQEPHVFRLDRRGMSQLITNTASNAIDALPESGTITVAWSLEDSSARLTVTDDGPGVPPDFIAVAFDRFTRPDKARTARPTDGQPKLGGSGLGLAIVQATAQLAGGTASMRNLDPRGLEVTVVIPRISPEKPKITKRERRFGHANTGKAG</sequence>
<protein>
    <recommendedName>
        <fullName evidence="2">histidine kinase</fullName>
        <ecNumber evidence="2">2.7.13.3</ecNumber>
    </recommendedName>
</protein>
<dbReference type="PRINTS" id="PR00344">
    <property type="entry name" value="BCTRLSENSOR"/>
</dbReference>
<feature type="domain" description="Histidine kinase" evidence="8">
    <location>
        <begin position="1"/>
        <end position="151"/>
    </location>
</feature>
<comment type="caution">
    <text evidence="9">The sequence shown here is derived from an EMBL/GenBank/DDBJ whole genome shotgun (WGS) entry which is preliminary data.</text>
</comment>
<evidence type="ECO:0000256" key="2">
    <source>
        <dbReference type="ARBA" id="ARBA00012438"/>
    </source>
</evidence>
<keyword evidence="3" id="KW-0597">Phosphoprotein</keyword>
<dbReference type="PROSITE" id="PS50109">
    <property type="entry name" value="HIS_KIN"/>
    <property type="match status" value="1"/>
</dbReference>
<feature type="region of interest" description="Disordered" evidence="7">
    <location>
        <begin position="1"/>
        <end position="26"/>
    </location>
</feature>